<dbReference type="InterPro" id="IPR000845">
    <property type="entry name" value="Nucleoside_phosphorylase_d"/>
</dbReference>
<organism evidence="4 5">
    <name type="scientific">Verticillium nonalfalfae</name>
    <dbReference type="NCBI Taxonomy" id="1051616"/>
    <lineage>
        <taxon>Eukaryota</taxon>
        <taxon>Fungi</taxon>
        <taxon>Dikarya</taxon>
        <taxon>Ascomycota</taxon>
        <taxon>Pezizomycotina</taxon>
        <taxon>Sordariomycetes</taxon>
        <taxon>Hypocreomycetidae</taxon>
        <taxon>Glomerellales</taxon>
        <taxon>Plectosphaerellaceae</taxon>
        <taxon>Verticillium</taxon>
    </lineage>
</organism>
<keyword evidence="1" id="KW-0677">Repeat</keyword>
<dbReference type="Gene3D" id="3.40.50.1580">
    <property type="entry name" value="Nucleoside phosphorylase domain"/>
    <property type="match status" value="1"/>
</dbReference>
<keyword evidence="5" id="KW-1185">Reference proteome</keyword>
<evidence type="ECO:0000259" key="2">
    <source>
        <dbReference type="Pfam" id="PF01048"/>
    </source>
</evidence>
<dbReference type="PANTHER" id="PTHR46082">
    <property type="entry name" value="ATP/GTP-BINDING PROTEIN-RELATED"/>
    <property type="match status" value="1"/>
</dbReference>
<dbReference type="GO" id="GO:0009116">
    <property type="term" value="P:nucleoside metabolic process"/>
    <property type="evidence" value="ECO:0007669"/>
    <property type="project" value="InterPro"/>
</dbReference>
<sequence length="591" mass="65677">MSDEQCNADDYTVGWVCALPLEMAAAKGMLDETHPNLSEQAPADHNIYLLGRVQGHNVVIACLPAGVFGTTPAATVAKDMLRTFKSLRFGLMVGIGGGAPSSRHDIRLGDIVVSQPSGTTGGVVQYDRGMDGREGHFERTGSLNTPPKILLNALGRLQADHLTVDSRVPEFLSESLQKYPKMKKAFSFQGESNDCLFQAEYEHASDDSGCEQCDGTRAVQRDARDDTDTVVHYGTIASGNLVIKNASTRDRLSRDFGVLCFEMEAAGLMQDFPCLVIRGICDYADTHKNKAWQGYAAAAAAAFAKELLSVIPPERVLLERAIPQLVSDPVLQVLVNNTNEAISQHTRKQDVRYENKKQVKCHRTFKTSKYEDFKNINPDRALGTCKWVLEHPKYVQWQHNACDDLLWISADPGCGKSVLARSLIDNELRSTSDHTVCHFFFKDNEEQDSLATALCAILHQLFSSQPQLLRHAASAFEKNGAKLQNEVDELWRILLMAATDESANAVTCVLDALDECYEDGRLKLIRLVTDFHISRSPLSGRTSQLRFLITSRVYYNIKFGFSYIPRDLPSIRLASEENNANISEEINLVIR</sequence>
<dbReference type="SUPFAM" id="SSF53167">
    <property type="entry name" value="Purine and uridine phosphorylases"/>
    <property type="match status" value="1"/>
</dbReference>
<comment type="caution">
    <text evidence="4">The sequence shown here is derived from an EMBL/GenBank/DDBJ whole genome shotgun (WGS) entry which is preliminary data.</text>
</comment>
<evidence type="ECO:0000259" key="3">
    <source>
        <dbReference type="Pfam" id="PF24883"/>
    </source>
</evidence>
<dbReference type="EMBL" id="RBVV01000193">
    <property type="protein sequence ID" value="RNJ52542.1"/>
    <property type="molecule type" value="Genomic_DNA"/>
</dbReference>
<name>A0A3M9XXP0_9PEZI</name>
<dbReference type="GeneID" id="39607029"/>
<reference evidence="4 5" key="1">
    <citation type="submission" date="2018-10" db="EMBL/GenBank/DDBJ databases">
        <title>Genome sequence of Verticillium nonalfalfae VnAa140.</title>
        <authorList>
            <person name="Stajich J.E."/>
            <person name="Kasson M.T."/>
        </authorList>
    </citation>
    <scope>NUCLEOTIDE SEQUENCE [LARGE SCALE GENOMIC DNA]</scope>
    <source>
        <strain evidence="4 5">VnAa140</strain>
    </source>
</reference>
<dbReference type="RefSeq" id="XP_028490700.1">
    <property type="nucleotide sequence ID" value="XM_028637532.1"/>
</dbReference>
<accession>A0A3M9XXP0</accession>
<dbReference type="Pfam" id="PF24883">
    <property type="entry name" value="NPHP3_N"/>
    <property type="match status" value="1"/>
</dbReference>
<evidence type="ECO:0000256" key="1">
    <source>
        <dbReference type="ARBA" id="ARBA00022737"/>
    </source>
</evidence>
<gene>
    <name evidence="4" type="ORF">D7B24_003340</name>
</gene>
<protein>
    <submittedName>
        <fullName evidence="4">Uncharacterized protein</fullName>
    </submittedName>
</protein>
<dbReference type="InterPro" id="IPR035994">
    <property type="entry name" value="Nucleoside_phosphorylase_sf"/>
</dbReference>
<dbReference type="PANTHER" id="PTHR46082:SF11">
    <property type="entry name" value="AAA+ ATPASE DOMAIN-CONTAINING PROTEIN-RELATED"/>
    <property type="match status" value="1"/>
</dbReference>
<evidence type="ECO:0000313" key="5">
    <source>
        <dbReference type="Proteomes" id="UP000267145"/>
    </source>
</evidence>
<evidence type="ECO:0000313" key="4">
    <source>
        <dbReference type="EMBL" id="RNJ52542.1"/>
    </source>
</evidence>
<dbReference type="Proteomes" id="UP000267145">
    <property type="component" value="Unassembled WGS sequence"/>
</dbReference>
<dbReference type="Pfam" id="PF01048">
    <property type="entry name" value="PNP_UDP_1"/>
    <property type="match status" value="1"/>
</dbReference>
<feature type="domain" description="Nucleoside phosphorylase" evidence="2">
    <location>
        <begin position="13"/>
        <end position="307"/>
    </location>
</feature>
<dbReference type="AlphaFoldDB" id="A0A3M9XXP0"/>
<dbReference type="Gene3D" id="3.40.50.300">
    <property type="entry name" value="P-loop containing nucleotide triphosphate hydrolases"/>
    <property type="match status" value="1"/>
</dbReference>
<dbReference type="InterPro" id="IPR027417">
    <property type="entry name" value="P-loop_NTPase"/>
</dbReference>
<dbReference type="InterPro" id="IPR056884">
    <property type="entry name" value="NPHP3-like_N"/>
</dbReference>
<feature type="domain" description="Nephrocystin 3-like N-terminal" evidence="3">
    <location>
        <begin position="383"/>
        <end position="552"/>
    </location>
</feature>
<proteinExistence type="predicted"/>
<dbReference type="GO" id="GO:0003824">
    <property type="term" value="F:catalytic activity"/>
    <property type="evidence" value="ECO:0007669"/>
    <property type="project" value="InterPro"/>
</dbReference>
<dbReference type="InterPro" id="IPR053137">
    <property type="entry name" value="NLR-like"/>
</dbReference>
<dbReference type="STRING" id="1051616.A0A3M9XXP0"/>